<dbReference type="KEGG" id="nsh:GXM_03513"/>
<gene>
    <name evidence="1" type="ORF">GXM_03513</name>
</gene>
<dbReference type="Proteomes" id="UP000326678">
    <property type="component" value="Chromosome Gxm1"/>
</dbReference>
<evidence type="ECO:0000313" key="1">
    <source>
        <dbReference type="EMBL" id="QFS46033.1"/>
    </source>
</evidence>
<keyword evidence="2" id="KW-1185">Reference proteome</keyword>
<accession>A0A5P8W025</accession>
<dbReference type="AlphaFoldDB" id="A0A5P8W025"/>
<reference evidence="1 2" key="1">
    <citation type="submission" date="2019-10" db="EMBL/GenBank/DDBJ databases">
        <title>Genomic and transcriptomic insights into the perfect genentic adaptation of a filamentous nitrogen-fixing cyanobacterium to rice fields.</title>
        <authorList>
            <person name="Chen Z."/>
        </authorList>
    </citation>
    <scope>NUCLEOTIDE SEQUENCE [LARGE SCALE GENOMIC DNA]</scope>
    <source>
        <strain evidence="1">CCNUC1</strain>
    </source>
</reference>
<sequence length="39" mass="4712">MSIFEIGYWWLYFRQVVATTKKQFNLLPTSDSTYIYIST</sequence>
<name>A0A5P8W025_9NOSO</name>
<proteinExistence type="predicted"/>
<protein>
    <submittedName>
        <fullName evidence="1">Uncharacterized protein</fullName>
    </submittedName>
</protein>
<evidence type="ECO:0000313" key="2">
    <source>
        <dbReference type="Proteomes" id="UP000326678"/>
    </source>
</evidence>
<dbReference type="EMBL" id="CP045226">
    <property type="protein sequence ID" value="QFS46033.1"/>
    <property type="molecule type" value="Genomic_DNA"/>
</dbReference>
<organism evidence="1 2">
    <name type="scientific">Nostoc sphaeroides CCNUC1</name>
    <dbReference type="NCBI Taxonomy" id="2653204"/>
    <lineage>
        <taxon>Bacteria</taxon>
        <taxon>Bacillati</taxon>
        <taxon>Cyanobacteriota</taxon>
        <taxon>Cyanophyceae</taxon>
        <taxon>Nostocales</taxon>
        <taxon>Nostocaceae</taxon>
        <taxon>Nostoc</taxon>
    </lineage>
</organism>